<reference evidence="1" key="1">
    <citation type="submission" date="2014-02" db="EMBL/GenBank/DDBJ databases">
        <authorList>
            <person name="Genoscope - CEA"/>
        </authorList>
    </citation>
    <scope>NUCLEOTIDE SEQUENCE</scope>
    <source>
        <strain evidence="1">LS3</strain>
    </source>
</reference>
<accession>A0A060T9M3</accession>
<dbReference type="PANTHER" id="PTHR28523:SF1">
    <property type="entry name" value="CYTOCHROME C OXIDASE ASSEMBLY FACTOR 1"/>
    <property type="match status" value="1"/>
</dbReference>
<dbReference type="EMBL" id="HG937692">
    <property type="protein sequence ID" value="CDP35896.1"/>
    <property type="molecule type" value="Genomic_DNA"/>
</dbReference>
<dbReference type="PANTHER" id="PTHR28523">
    <property type="entry name" value="CYTOCHROME C OXIDASE ASSEMBLY FACTOR 1"/>
    <property type="match status" value="1"/>
</dbReference>
<dbReference type="AlphaFoldDB" id="A0A060T9M3"/>
<name>A0A060T9M3_BLAAD</name>
<dbReference type="InterPro" id="IPR014807">
    <property type="entry name" value="Coa1"/>
</dbReference>
<sequence>MSLLAVGLRAVRARPISMRAAAPMRPMLGLSARRLYSSPATAASTPPKEDSWTVNTELPDPMAERRKLRQSLVAFFAVMLVSFVAIVKYEDANSGVVTSTLYTVRRSPKATEILGENIQFANPLMPWIYGRIHTARGVVDFKYKAVGTAGTAMIHFNARRDPKTTRFVVHEWEIIPEGGQPVSLMEEDFHPFVPDSREEPTMKMSGQ</sequence>
<dbReference type="PhylomeDB" id="A0A060T9M3"/>
<evidence type="ECO:0000313" key="1">
    <source>
        <dbReference type="EMBL" id="CDP35896.1"/>
    </source>
</evidence>
<dbReference type="InterPro" id="IPR042432">
    <property type="entry name" value="Coa1_fungi"/>
</dbReference>
<reference evidence="1" key="2">
    <citation type="submission" date="2014-06" db="EMBL/GenBank/DDBJ databases">
        <title>The complete genome of Blastobotrys (Arxula) adeninivorans LS3 - a yeast of biotechnological interest.</title>
        <authorList>
            <person name="Kunze G."/>
            <person name="Gaillardin C."/>
            <person name="Czernicka M."/>
            <person name="Durrens P."/>
            <person name="Martin T."/>
            <person name="Boer E."/>
            <person name="Gabaldon T."/>
            <person name="Cruz J."/>
            <person name="Talla E."/>
            <person name="Marck C."/>
            <person name="Goffeau A."/>
            <person name="Barbe V."/>
            <person name="Baret P."/>
            <person name="Baronian K."/>
            <person name="Beier S."/>
            <person name="Bleykasten C."/>
            <person name="Bode R."/>
            <person name="Casaregola S."/>
            <person name="Despons L."/>
            <person name="Fairhead C."/>
            <person name="Giersberg M."/>
            <person name="Gierski P."/>
            <person name="Hahnel U."/>
            <person name="Hartmann A."/>
            <person name="Jankowska D."/>
            <person name="Jubin C."/>
            <person name="Jung P."/>
            <person name="Lafontaine I."/>
            <person name="Leh-Louis V."/>
            <person name="Lemaire M."/>
            <person name="Marcet-Houben M."/>
            <person name="Mascher M."/>
            <person name="Morel G."/>
            <person name="Richard G.-F."/>
            <person name="Riechen J."/>
            <person name="Sacerdot C."/>
            <person name="Sarkar A."/>
            <person name="Savel G."/>
            <person name="Schacherer J."/>
            <person name="Sherman D."/>
            <person name="Straub M.-L."/>
            <person name="Stein N."/>
            <person name="Thierry A."/>
            <person name="Trautwein-Schult A."/>
            <person name="Westhof E."/>
            <person name="Worch S."/>
            <person name="Dujon B."/>
            <person name="Souciet J.-L."/>
            <person name="Wincker P."/>
            <person name="Scholz U."/>
            <person name="Neuveglise N."/>
        </authorList>
    </citation>
    <scope>NUCLEOTIDE SEQUENCE</scope>
    <source>
        <strain evidence="1">LS3</strain>
    </source>
</reference>
<dbReference type="Pfam" id="PF08695">
    <property type="entry name" value="Coa1"/>
    <property type="match status" value="1"/>
</dbReference>
<gene>
    <name evidence="1" type="ORF">GNLVRS02_ARAD1B00242g</name>
</gene>
<dbReference type="GO" id="GO:0005743">
    <property type="term" value="C:mitochondrial inner membrane"/>
    <property type="evidence" value="ECO:0007669"/>
    <property type="project" value="TreeGrafter"/>
</dbReference>
<organism evidence="1">
    <name type="scientific">Blastobotrys adeninivorans</name>
    <name type="common">Yeast</name>
    <name type="synonym">Arxula adeninivorans</name>
    <dbReference type="NCBI Taxonomy" id="409370"/>
    <lineage>
        <taxon>Eukaryota</taxon>
        <taxon>Fungi</taxon>
        <taxon>Dikarya</taxon>
        <taxon>Ascomycota</taxon>
        <taxon>Saccharomycotina</taxon>
        <taxon>Dipodascomycetes</taxon>
        <taxon>Dipodascales</taxon>
        <taxon>Trichomonascaceae</taxon>
        <taxon>Blastobotrys</taxon>
    </lineage>
</organism>
<protein>
    <submittedName>
        <fullName evidence="1">ARAD1B00242p</fullName>
    </submittedName>
</protein>
<proteinExistence type="predicted"/>
<dbReference type="GO" id="GO:0033617">
    <property type="term" value="P:mitochondrial respiratory chain complex IV assembly"/>
    <property type="evidence" value="ECO:0007669"/>
    <property type="project" value="InterPro"/>
</dbReference>